<organism evidence="3 4">
    <name type="scientific">Labilithrix luteola</name>
    <dbReference type="NCBI Taxonomy" id="1391654"/>
    <lineage>
        <taxon>Bacteria</taxon>
        <taxon>Pseudomonadati</taxon>
        <taxon>Myxococcota</taxon>
        <taxon>Polyangia</taxon>
        <taxon>Polyangiales</taxon>
        <taxon>Labilitrichaceae</taxon>
        <taxon>Labilithrix</taxon>
    </lineage>
</organism>
<dbReference type="RefSeq" id="WP_146652243.1">
    <property type="nucleotide sequence ID" value="NZ_CP012333.1"/>
</dbReference>
<dbReference type="AlphaFoldDB" id="A0A0K1Q5R3"/>
<reference evidence="3 4" key="1">
    <citation type="submission" date="2015-08" db="EMBL/GenBank/DDBJ databases">
        <authorList>
            <person name="Babu N.S."/>
            <person name="Beckwith C.J."/>
            <person name="Beseler K.G."/>
            <person name="Brison A."/>
            <person name="Carone J.V."/>
            <person name="Caskin T.P."/>
            <person name="Diamond M."/>
            <person name="Durham M.E."/>
            <person name="Foxe J.M."/>
            <person name="Go M."/>
            <person name="Henderson B.A."/>
            <person name="Jones I.B."/>
            <person name="McGettigan J.A."/>
            <person name="Micheletti S.J."/>
            <person name="Nasrallah M.E."/>
            <person name="Ortiz D."/>
            <person name="Piller C.R."/>
            <person name="Privatt S.R."/>
            <person name="Schneider S.L."/>
            <person name="Sharp S."/>
            <person name="Smith T.C."/>
            <person name="Stanton J.D."/>
            <person name="Ullery H.E."/>
            <person name="Wilson R.J."/>
            <person name="Serrano M.G."/>
            <person name="Buck G."/>
            <person name="Lee V."/>
            <person name="Wang Y."/>
            <person name="Carvalho R."/>
            <person name="Voegtly L."/>
            <person name="Shi R."/>
            <person name="Duckworth R."/>
            <person name="Johnson A."/>
            <person name="Loviza R."/>
            <person name="Walstead R."/>
            <person name="Shah Z."/>
            <person name="Kiflezghi M."/>
            <person name="Wade K."/>
            <person name="Ball S.L."/>
            <person name="Bradley K.W."/>
            <person name="Asai D.J."/>
            <person name="Bowman C.A."/>
            <person name="Russell D.A."/>
            <person name="Pope W.H."/>
            <person name="Jacobs-Sera D."/>
            <person name="Hendrix R.W."/>
            <person name="Hatfull G.F."/>
        </authorList>
    </citation>
    <scope>NUCLEOTIDE SEQUENCE [LARGE SCALE GENOMIC DNA]</scope>
    <source>
        <strain evidence="3 4">DSM 27648</strain>
    </source>
</reference>
<dbReference type="OrthoDB" id="5521584at2"/>
<evidence type="ECO:0000313" key="4">
    <source>
        <dbReference type="Proteomes" id="UP000064967"/>
    </source>
</evidence>
<evidence type="ECO:0000256" key="1">
    <source>
        <dbReference type="SAM" id="MobiDB-lite"/>
    </source>
</evidence>
<dbReference type="SUPFAM" id="SSF63825">
    <property type="entry name" value="YWTD domain"/>
    <property type="match status" value="1"/>
</dbReference>
<evidence type="ECO:0000313" key="3">
    <source>
        <dbReference type="EMBL" id="AKV01078.1"/>
    </source>
</evidence>
<keyword evidence="4" id="KW-1185">Reference proteome</keyword>
<dbReference type="Proteomes" id="UP000064967">
    <property type="component" value="Chromosome"/>
</dbReference>
<feature type="signal peptide" evidence="2">
    <location>
        <begin position="1"/>
        <end position="23"/>
    </location>
</feature>
<proteinExistence type="predicted"/>
<dbReference type="EMBL" id="CP012333">
    <property type="protein sequence ID" value="AKV01078.1"/>
    <property type="molecule type" value="Genomic_DNA"/>
</dbReference>
<sequence length="378" mass="39388">MKVRGLGRLVGLVGLVVLASCKAAEVPPQPTPPHEEPGPVASQPPPPATSKPEVAPPPKSGTRTVLANRANDDTWDKMLVAGGRLWVLTNVTRWTSGPMYVPAARLWSVPIGGGQLEKHLDLEGISSLAADDSSLYVAVSRDLSKPNGPTGRVVRIPLAGGSPSDVITGIAPSTMAVDRDGLWIDDKHVGKDGKPETVATKGAMAFAFDDENVYFTTPKGAGPAGDSSGARVFRVSKKGGQPKLLAGKLPDEAAGLAVDGTHVYFCAVSWSSSAAERAGIVARVPKAGGDVEFLAKEQPAVRRAWLDDANVYVLSGRGGHRASVLAISKTGGEPKTIAVDDTLEHATMDASSVFFSSDGAFDADHKRVAPASLVRITK</sequence>
<keyword evidence="2" id="KW-0732">Signal</keyword>
<dbReference type="SUPFAM" id="SSF63829">
    <property type="entry name" value="Calcium-dependent phosphotriesterase"/>
    <property type="match status" value="1"/>
</dbReference>
<dbReference type="STRING" id="1391654.AKJ09_07741"/>
<feature type="region of interest" description="Disordered" evidence="1">
    <location>
        <begin position="25"/>
        <end position="64"/>
    </location>
</feature>
<accession>A0A0K1Q5R3</accession>
<feature type="chain" id="PRO_5005466636" evidence="2">
    <location>
        <begin position="24"/>
        <end position="378"/>
    </location>
</feature>
<gene>
    <name evidence="3" type="ORF">AKJ09_07741</name>
</gene>
<dbReference type="PROSITE" id="PS51257">
    <property type="entry name" value="PROKAR_LIPOPROTEIN"/>
    <property type="match status" value="1"/>
</dbReference>
<feature type="compositionally biased region" description="Pro residues" evidence="1">
    <location>
        <begin position="42"/>
        <end position="59"/>
    </location>
</feature>
<evidence type="ECO:0000256" key="2">
    <source>
        <dbReference type="SAM" id="SignalP"/>
    </source>
</evidence>
<protein>
    <submittedName>
        <fullName evidence="3">Uncharacterized protein</fullName>
    </submittedName>
</protein>
<name>A0A0K1Q5R3_9BACT</name>
<dbReference type="KEGG" id="llu:AKJ09_07741"/>